<evidence type="ECO:0000313" key="1">
    <source>
        <dbReference type="EMBL" id="WLS05117.1"/>
    </source>
</evidence>
<proteinExistence type="predicted"/>
<dbReference type="RefSeq" id="WP_306161592.1">
    <property type="nucleotide sequence ID" value="NZ_CP132315.1"/>
</dbReference>
<organism evidence="1 2">
    <name type="scientific">Shinella oryzae</name>
    <dbReference type="NCBI Taxonomy" id="2871820"/>
    <lineage>
        <taxon>Bacteria</taxon>
        <taxon>Pseudomonadati</taxon>
        <taxon>Pseudomonadota</taxon>
        <taxon>Alphaproteobacteria</taxon>
        <taxon>Hyphomicrobiales</taxon>
        <taxon>Rhizobiaceae</taxon>
        <taxon>Shinella</taxon>
    </lineage>
</organism>
<dbReference type="Proteomes" id="UP001225788">
    <property type="component" value="Plasmid unnamed1"/>
</dbReference>
<keyword evidence="2" id="KW-1185">Reference proteome</keyword>
<name>A0ABY9KDR9_9HYPH</name>
<protein>
    <submittedName>
        <fullName evidence="1">Uncharacterized protein</fullName>
    </submittedName>
</protein>
<dbReference type="EMBL" id="CP132315">
    <property type="protein sequence ID" value="WLS05117.1"/>
    <property type="molecule type" value="Genomic_DNA"/>
</dbReference>
<reference evidence="1 2" key="1">
    <citation type="submission" date="2023-08" db="EMBL/GenBank/DDBJ databases">
        <title>Pathogen: clinical or host-associated sample.</title>
        <authorList>
            <person name="Hergert J."/>
            <person name="Casey R."/>
            <person name="Wagner J."/>
            <person name="Young E.L."/>
            <person name="Oakeson K.F."/>
        </authorList>
    </citation>
    <scope>NUCLEOTIDE SEQUENCE [LARGE SCALE GENOMIC DNA]</scope>
    <source>
        <strain evidence="1 2">UPHL-collab-2</strain>
        <plasmid evidence="1 2">unnamed1</plasmid>
    </source>
</reference>
<accession>A0ABY9KDR9</accession>
<gene>
    <name evidence="1" type="ORF">Q9315_23420</name>
</gene>
<keyword evidence="1" id="KW-0614">Plasmid</keyword>
<geneLocation type="plasmid" evidence="1 2">
    <name>unnamed1</name>
</geneLocation>
<sequence>MPDQVANLAVIAAVACERSFPRSAAGGIRLIVEDDRLEDMAISSKADIPIHEQMAEPGTPSNGFIRHLDQSGGVEKAARRSWPAATFHEGWQRLFTRI</sequence>
<evidence type="ECO:0000313" key="2">
    <source>
        <dbReference type="Proteomes" id="UP001225788"/>
    </source>
</evidence>